<feature type="region of interest" description="Disordered" evidence="1">
    <location>
        <begin position="1"/>
        <end position="58"/>
    </location>
</feature>
<feature type="region of interest" description="Disordered" evidence="1">
    <location>
        <begin position="569"/>
        <end position="632"/>
    </location>
</feature>
<sequence>MNNQNNESPWNISGKRLGVESQQPIRDNQQRSSSVDQSASTAETQRVPIGYGQTDLSPQFLHVSKDTVQQSDIPYEDTSRRKSSAYELYGVKSGPRIDFFGDSLTTEPHGKTRSTLDQSKLKRGSITTMYHAGCNRPKASLGTRESRDAAQQDVLESRKSTEEPKSALRIHDIDQKPSTTDQAEADQKPSTKDQEEVKPTDTTKRSSLAGIAAAAASGVAAAAGGAAAALFGTGQNKTQEKETEDETSSDANQKMPSAWPETPKKELAQSSWQQDPTRDIDSANEPAIQGQEPNYSAKDNVRDEICQDENHEFCQHLKEPAIHGQNPQYYCGNEAKTPEYYSSQTAGLTKQESLDADRALDSPEVTNEIGLGDALGPAAGVAAATLLAGASVSTGAAAGVAAAGVSAWRNYSKRHSRDNDDGTLTPTTFEPETNVRQAIDNKTITGNTFMWDGEDALDSDQPTQSYPENDSGINDSKGIDSKAITENDLDPTHNQETAVDDAHAGSSAARLGTSAILGAGLGAGVASAYDSRPRNAGADPTSSSGINEDGIMYGYNRKSINPHAFINSAPLNQERNHDTSIDTESAISNPNNERDTSNNEMLGSTLGADDNDTGFVPATSAPISADDAAVDN</sequence>
<protein>
    <submittedName>
        <fullName evidence="2">Uncharacterized protein</fullName>
    </submittedName>
</protein>
<comment type="caution">
    <text evidence="2">The sequence shown here is derived from an EMBL/GenBank/DDBJ whole genome shotgun (WGS) entry which is preliminary data.</text>
</comment>
<feature type="compositionally biased region" description="Polar residues" evidence="1">
    <location>
        <begin position="20"/>
        <end position="44"/>
    </location>
</feature>
<feature type="compositionally biased region" description="Basic and acidic residues" evidence="1">
    <location>
        <begin position="185"/>
        <end position="204"/>
    </location>
</feature>
<feature type="region of interest" description="Disordered" evidence="1">
    <location>
        <begin position="233"/>
        <end position="297"/>
    </location>
</feature>
<keyword evidence="3" id="KW-1185">Reference proteome</keyword>
<feature type="region of interest" description="Disordered" evidence="1">
    <location>
        <begin position="450"/>
        <end position="494"/>
    </location>
</feature>
<organism evidence="2 3">
    <name type="scientific">Choanephora cucurbitarum</name>
    <dbReference type="NCBI Taxonomy" id="101091"/>
    <lineage>
        <taxon>Eukaryota</taxon>
        <taxon>Fungi</taxon>
        <taxon>Fungi incertae sedis</taxon>
        <taxon>Mucoromycota</taxon>
        <taxon>Mucoromycotina</taxon>
        <taxon>Mucoromycetes</taxon>
        <taxon>Mucorales</taxon>
        <taxon>Mucorineae</taxon>
        <taxon>Choanephoraceae</taxon>
        <taxon>Choanephoroideae</taxon>
        <taxon>Choanephora</taxon>
    </lineage>
</organism>
<dbReference type="EMBL" id="LUGH01000030">
    <property type="protein sequence ID" value="OBZ90891.1"/>
    <property type="molecule type" value="Genomic_DNA"/>
</dbReference>
<evidence type="ECO:0000313" key="2">
    <source>
        <dbReference type="EMBL" id="OBZ90891.1"/>
    </source>
</evidence>
<dbReference type="OrthoDB" id="2228633at2759"/>
<dbReference type="AlphaFoldDB" id="A0A1C7NP30"/>
<gene>
    <name evidence="2" type="ORF">A0J61_01058</name>
</gene>
<evidence type="ECO:0000313" key="3">
    <source>
        <dbReference type="Proteomes" id="UP000093000"/>
    </source>
</evidence>
<feature type="compositionally biased region" description="Basic and acidic residues" evidence="1">
    <location>
        <begin position="477"/>
        <end position="493"/>
    </location>
</feature>
<dbReference type="InParanoid" id="A0A1C7NP30"/>
<proteinExistence type="predicted"/>
<feature type="compositionally biased region" description="Polar residues" evidence="1">
    <location>
        <begin position="1"/>
        <end position="11"/>
    </location>
</feature>
<feature type="compositionally biased region" description="Basic and acidic residues" evidence="1">
    <location>
        <begin position="144"/>
        <end position="175"/>
    </location>
</feature>
<reference evidence="2 3" key="1">
    <citation type="submission" date="2016-03" db="EMBL/GenBank/DDBJ databases">
        <title>Choanephora cucurbitarum.</title>
        <authorList>
            <person name="Min B."/>
            <person name="Park H."/>
            <person name="Park J.-H."/>
            <person name="Shin H.-D."/>
            <person name="Choi I.-G."/>
        </authorList>
    </citation>
    <scope>NUCLEOTIDE SEQUENCE [LARGE SCALE GENOMIC DNA]</scope>
    <source>
        <strain evidence="2 3">KUS-F28377</strain>
    </source>
</reference>
<feature type="region of interest" description="Disordered" evidence="1">
    <location>
        <begin position="101"/>
        <end position="207"/>
    </location>
</feature>
<feature type="compositionally biased region" description="Polar residues" evidence="1">
    <location>
        <begin position="460"/>
        <end position="474"/>
    </location>
</feature>
<dbReference type="Proteomes" id="UP000093000">
    <property type="component" value="Unassembled WGS sequence"/>
</dbReference>
<feature type="compositionally biased region" description="Polar residues" evidence="1">
    <location>
        <begin position="582"/>
        <end position="591"/>
    </location>
</feature>
<evidence type="ECO:0000256" key="1">
    <source>
        <dbReference type="SAM" id="MobiDB-lite"/>
    </source>
</evidence>
<name>A0A1C7NP30_9FUNG</name>
<feature type="non-terminal residue" evidence="2">
    <location>
        <position position="632"/>
    </location>
</feature>
<accession>A0A1C7NP30</accession>